<dbReference type="SUPFAM" id="SSF56349">
    <property type="entry name" value="DNA breaking-rejoining enzymes"/>
    <property type="match status" value="1"/>
</dbReference>
<keyword evidence="3" id="KW-0233">DNA recombination</keyword>
<dbReference type="PANTHER" id="PTHR30349:SF64">
    <property type="entry name" value="PROPHAGE INTEGRASE INTD-RELATED"/>
    <property type="match status" value="1"/>
</dbReference>
<evidence type="ECO:0000256" key="3">
    <source>
        <dbReference type="ARBA" id="ARBA00023172"/>
    </source>
</evidence>
<reference evidence="7 8" key="1">
    <citation type="submission" date="2014-05" db="EMBL/GenBank/DDBJ databases">
        <authorList>
            <person name="Aslett A.Martin."/>
            <person name="De Silva Nishadi"/>
        </authorList>
    </citation>
    <scope>NUCLEOTIDE SEQUENCE [LARGE SCALE GENOMIC DNA]</scope>
</reference>
<dbReference type="GO" id="GO:0003677">
    <property type="term" value="F:DNA binding"/>
    <property type="evidence" value="ECO:0007669"/>
    <property type="project" value="UniProtKB-UniRule"/>
</dbReference>
<feature type="domain" description="Core-binding (CB)" evidence="6">
    <location>
        <begin position="59"/>
        <end position="142"/>
    </location>
</feature>
<evidence type="ECO:0000259" key="6">
    <source>
        <dbReference type="PROSITE" id="PS51900"/>
    </source>
</evidence>
<dbReference type="GO" id="GO:0015074">
    <property type="term" value="P:DNA integration"/>
    <property type="evidence" value="ECO:0007669"/>
    <property type="project" value="InterPro"/>
</dbReference>
<dbReference type="InterPro" id="IPR010998">
    <property type="entry name" value="Integrase_recombinase_N"/>
</dbReference>
<organism evidence="7 8">
    <name type="scientific">Staphylococcus schweitzeri</name>
    <dbReference type="NCBI Taxonomy" id="1654388"/>
    <lineage>
        <taxon>Bacteria</taxon>
        <taxon>Bacillati</taxon>
        <taxon>Bacillota</taxon>
        <taxon>Bacilli</taxon>
        <taxon>Bacillales</taxon>
        <taxon>Staphylococcaceae</taxon>
        <taxon>Staphylococcus</taxon>
    </lineage>
</organism>
<dbReference type="RefSeq" id="WP_047528861.1">
    <property type="nucleotide sequence ID" value="NZ_CCEH01000001.1"/>
</dbReference>
<comment type="similarity">
    <text evidence="1">Belongs to the 'phage' integrase family.</text>
</comment>
<dbReference type="Gene3D" id="1.10.443.10">
    <property type="entry name" value="Intergrase catalytic core"/>
    <property type="match status" value="1"/>
</dbReference>
<dbReference type="Pfam" id="PF14657">
    <property type="entry name" value="Arm-DNA-bind_4"/>
    <property type="match status" value="1"/>
</dbReference>
<sequence>MASFEKRGNKWRYKVQYKDSLGTKKVISKSGFRTKAEAKKAALEVELNIKNGYKENMNYTLEKWLDYYLETWRKDKINDSTYNIELYSKKRLLDIYDPNINIKNITPSMHQKFINTLIQRGYSKSTLSKTHHLMKRAMERAKYDRIIYFNPCDGISLHHKNLKEKEKAKYLPSDKIKPFLEMVKKRDIYQYFLFRTLIETGMRIGEANALNWNDYDRKYKTLSITKSYDQKRKIFGPTKNKENRIIFISDKLAKELFKLRTLQNANKIANSELYYTDYDFMFCNEFGDPLPRSTTHNTMKYVTGKILGKGNELSIHKLRHTHATLLLESNVPMKVIQERLGHKSEFITSNIYSHVTEKMNHTAKENFEKYIRDVF</sequence>
<evidence type="ECO:0000313" key="7">
    <source>
        <dbReference type="EMBL" id="CDR26562.1"/>
    </source>
</evidence>
<accession>A0A077UHC2</accession>
<dbReference type="InterPro" id="IPR013762">
    <property type="entry name" value="Integrase-like_cat_sf"/>
</dbReference>
<dbReference type="CDD" id="cd01189">
    <property type="entry name" value="INT_ICEBs1_C_like"/>
    <property type="match status" value="1"/>
</dbReference>
<dbReference type="EMBL" id="CCEH01000001">
    <property type="protein sequence ID" value="CDR26562.1"/>
    <property type="molecule type" value="Genomic_DNA"/>
</dbReference>
<dbReference type="Gene3D" id="1.10.150.130">
    <property type="match status" value="1"/>
</dbReference>
<keyword evidence="2 4" id="KW-0238">DNA-binding</keyword>
<feature type="domain" description="Tyr recombinase" evidence="5">
    <location>
        <begin position="166"/>
        <end position="365"/>
    </location>
</feature>
<proteinExistence type="inferred from homology"/>
<dbReference type="Proteomes" id="UP000044616">
    <property type="component" value="Unassembled WGS sequence"/>
</dbReference>
<dbReference type="GO" id="GO:0006310">
    <property type="term" value="P:DNA recombination"/>
    <property type="evidence" value="ECO:0007669"/>
    <property type="project" value="UniProtKB-KW"/>
</dbReference>
<dbReference type="PANTHER" id="PTHR30349">
    <property type="entry name" value="PHAGE INTEGRASE-RELATED"/>
    <property type="match status" value="1"/>
</dbReference>
<dbReference type="InterPro" id="IPR011010">
    <property type="entry name" value="DNA_brk_join_enz"/>
</dbReference>
<dbReference type="InterPro" id="IPR028259">
    <property type="entry name" value="AP2-like_int_N"/>
</dbReference>
<dbReference type="PROSITE" id="PS51898">
    <property type="entry name" value="TYR_RECOMBINASE"/>
    <property type="match status" value="1"/>
</dbReference>
<evidence type="ECO:0000256" key="4">
    <source>
        <dbReference type="PROSITE-ProRule" id="PRU01248"/>
    </source>
</evidence>
<evidence type="ECO:0000313" key="8">
    <source>
        <dbReference type="Proteomes" id="UP000044616"/>
    </source>
</evidence>
<dbReference type="InterPro" id="IPR050090">
    <property type="entry name" value="Tyrosine_recombinase_XerCD"/>
</dbReference>
<name>A0A077UHC2_9STAP</name>
<dbReference type="InterPro" id="IPR044068">
    <property type="entry name" value="CB"/>
</dbReference>
<evidence type="ECO:0000259" key="5">
    <source>
        <dbReference type="PROSITE" id="PS51898"/>
    </source>
</evidence>
<dbReference type="InterPro" id="IPR002104">
    <property type="entry name" value="Integrase_catalytic"/>
</dbReference>
<gene>
    <name evidence="7" type="primary">xerC_1</name>
    <name evidence="7" type="ORF">ERS140147_00075</name>
</gene>
<protein>
    <submittedName>
        <fullName evidence="7">Integrase family protein</fullName>
    </submittedName>
</protein>
<dbReference type="PROSITE" id="PS51900">
    <property type="entry name" value="CB"/>
    <property type="match status" value="1"/>
</dbReference>
<dbReference type="Pfam" id="PF00589">
    <property type="entry name" value="Phage_integrase"/>
    <property type="match status" value="1"/>
</dbReference>
<evidence type="ECO:0000256" key="2">
    <source>
        <dbReference type="ARBA" id="ARBA00023125"/>
    </source>
</evidence>
<dbReference type="AlphaFoldDB" id="A0A077UHC2"/>
<evidence type="ECO:0000256" key="1">
    <source>
        <dbReference type="ARBA" id="ARBA00008857"/>
    </source>
</evidence>